<reference evidence="2 3" key="1">
    <citation type="submission" date="2019-12" db="EMBL/GenBank/DDBJ databases">
        <authorList>
            <person name="Dong K."/>
        </authorList>
    </citation>
    <scope>NUCLEOTIDE SEQUENCE [LARGE SCALE GENOMIC DNA]</scope>
    <source>
        <strain evidence="2 3">JCM 31225</strain>
    </source>
</reference>
<name>A0A6N8KZ85_9SPHI</name>
<dbReference type="Proteomes" id="UP000435036">
    <property type="component" value="Unassembled WGS sequence"/>
</dbReference>
<evidence type="ECO:0000313" key="3">
    <source>
        <dbReference type="Proteomes" id="UP000435036"/>
    </source>
</evidence>
<proteinExistence type="predicted"/>
<gene>
    <name evidence="2" type="ORF">GQF63_12180</name>
</gene>
<dbReference type="EMBL" id="WSQA01000008">
    <property type="protein sequence ID" value="MVZ62785.1"/>
    <property type="molecule type" value="Genomic_DNA"/>
</dbReference>
<keyword evidence="1" id="KW-0472">Membrane</keyword>
<keyword evidence="3" id="KW-1185">Reference proteome</keyword>
<feature type="transmembrane region" description="Helical" evidence="1">
    <location>
        <begin position="7"/>
        <end position="25"/>
    </location>
</feature>
<comment type="caution">
    <text evidence="2">The sequence shown here is derived from an EMBL/GenBank/DDBJ whole genome shotgun (WGS) entry which is preliminary data.</text>
</comment>
<evidence type="ECO:0000256" key="1">
    <source>
        <dbReference type="SAM" id="Phobius"/>
    </source>
</evidence>
<keyword evidence="1" id="KW-0812">Transmembrane</keyword>
<dbReference type="RefSeq" id="WP_160369508.1">
    <property type="nucleotide sequence ID" value="NZ_WSQA01000008.1"/>
</dbReference>
<protein>
    <submittedName>
        <fullName evidence="2">Uncharacterized protein</fullName>
    </submittedName>
</protein>
<dbReference type="AlphaFoldDB" id="A0A6N8KZ85"/>
<dbReference type="OrthoDB" id="637901at2"/>
<keyword evidence="1" id="KW-1133">Transmembrane helix</keyword>
<accession>A0A6N8KZ85</accession>
<evidence type="ECO:0000313" key="2">
    <source>
        <dbReference type="EMBL" id="MVZ62785.1"/>
    </source>
</evidence>
<sequence>MRLLKKICYTLIGLIAGIAIGLFIYKEIRASKAKDILIPKHTTALLQVNVDGLFMELMGNAISNPNTYFFAEKDSADRKREKLWRTGMKIPAMLYLFADSSNAETYYTIQNIGNIDRFKRFIQTYVAKDLDSIARPLDGGFTYYQQKKLAFLYNESQVIFAIGKDSTDRSASMLELLNSTQQDWIPAHSWTSKHADQHGNDLLWTSSNKDWISMDFQNGSIHADAFFSSEQWRFPDAPQALAVSGNPVLHAYLDADLSAWLKAKDSLWKDLKVPVDSLYKYYGGYIDLQWMPKDVKQMETIISYEYDDNFEMKEVKQEQEVDAPNLLVRLKASPHLLGYLPEKLFYKFNRKSEGDIISLSTDSVAGQTATFEKAKTVFNLTYQKNASVIKHLGWLPFFDRWEKIRLEGRARTTNGLQLHGFFILPHAKLHALYQLSDN</sequence>
<organism evidence="2 3">
    <name type="scientific">Sphingobacterium humi</name>
    <dbReference type="NCBI Taxonomy" id="1796905"/>
    <lineage>
        <taxon>Bacteria</taxon>
        <taxon>Pseudomonadati</taxon>
        <taxon>Bacteroidota</taxon>
        <taxon>Sphingobacteriia</taxon>
        <taxon>Sphingobacteriales</taxon>
        <taxon>Sphingobacteriaceae</taxon>
        <taxon>Sphingobacterium</taxon>
    </lineage>
</organism>